<sequence length="85" mass="9946">LKRQARIRREFIYRRSIEARDSESERKKQLLRAALKEGKRLPKELKEDALALNEELDWSDEGGEGLIWSLWSEVRAPPSPSHFDG</sequence>
<dbReference type="WBParaSite" id="ECPE_0001514701-mRNA-1">
    <property type="protein sequence ID" value="ECPE_0001514701-mRNA-1"/>
    <property type="gene ID" value="ECPE_0001514701"/>
</dbReference>
<reference evidence="1" key="1">
    <citation type="submission" date="2016-06" db="UniProtKB">
        <authorList>
            <consortium name="WormBaseParasite"/>
        </authorList>
    </citation>
    <scope>IDENTIFICATION</scope>
</reference>
<evidence type="ECO:0000313" key="1">
    <source>
        <dbReference type="WBParaSite" id="ECPE_0001514701-mRNA-1"/>
    </source>
</evidence>
<proteinExistence type="predicted"/>
<name>A0A183B7C2_9TREM</name>
<accession>A0A183B7C2</accession>
<dbReference type="AlphaFoldDB" id="A0A183B7C2"/>
<protein>
    <submittedName>
        <fullName evidence="1">Snurportin-1</fullName>
    </submittedName>
</protein>
<organism evidence="1">
    <name type="scientific">Echinostoma caproni</name>
    <dbReference type="NCBI Taxonomy" id="27848"/>
    <lineage>
        <taxon>Eukaryota</taxon>
        <taxon>Metazoa</taxon>
        <taxon>Spiralia</taxon>
        <taxon>Lophotrochozoa</taxon>
        <taxon>Platyhelminthes</taxon>
        <taxon>Trematoda</taxon>
        <taxon>Digenea</taxon>
        <taxon>Plagiorchiida</taxon>
        <taxon>Echinostomata</taxon>
        <taxon>Echinostomatoidea</taxon>
        <taxon>Echinostomatidae</taxon>
        <taxon>Echinostoma</taxon>
    </lineage>
</organism>